<keyword evidence="3" id="KW-1185">Reference proteome</keyword>
<dbReference type="Proteomes" id="UP001303614">
    <property type="component" value="Unassembled WGS sequence"/>
</dbReference>
<gene>
    <name evidence="2" type="ORF">VB146_20750</name>
</gene>
<name>A0ABU5Q3M7_9XANT</name>
<evidence type="ECO:0008006" key="4">
    <source>
        <dbReference type="Google" id="ProtNLM"/>
    </source>
</evidence>
<feature type="chain" id="PRO_5045411949" description="IPT/TIG domain-containing protein" evidence="1">
    <location>
        <begin position="26"/>
        <end position="126"/>
    </location>
</feature>
<proteinExistence type="predicted"/>
<keyword evidence="1" id="KW-0732">Signal</keyword>
<protein>
    <recommendedName>
        <fullName evidence="4">IPT/TIG domain-containing protein</fullName>
    </recommendedName>
</protein>
<evidence type="ECO:0000313" key="2">
    <source>
        <dbReference type="EMBL" id="MEA5126232.1"/>
    </source>
</evidence>
<evidence type="ECO:0000256" key="1">
    <source>
        <dbReference type="SAM" id="SignalP"/>
    </source>
</evidence>
<organism evidence="2 3">
    <name type="scientific">Xanthomonas floridensis</name>
    <dbReference type="NCBI Taxonomy" id="1843580"/>
    <lineage>
        <taxon>Bacteria</taxon>
        <taxon>Pseudomonadati</taxon>
        <taxon>Pseudomonadota</taxon>
        <taxon>Gammaproteobacteria</taxon>
        <taxon>Lysobacterales</taxon>
        <taxon>Lysobacteraceae</taxon>
        <taxon>Xanthomonas</taxon>
    </lineage>
</organism>
<dbReference type="EMBL" id="JAYFSO010000037">
    <property type="protein sequence ID" value="MEA5126232.1"/>
    <property type="molecule type" value="Genomic_DNA"/>
</dbReference>
<sequence>MSIKILFMAASVLAASLCFLPSANAQLTHPFHVLMVGVPNSSNINSVYVVGRGVNNTGFETCIRVTRGGDRGAITWVTPPQSLVANGTTVTILGFTSTRCQNGIVLRRMSTVPGFDRLTNFWFSLR</sequence>
<reference evidence="2 3" key="1">
    <citation type="submission" date="2023-12" db="EMBL/GenBank/DDBJ databases">
        <title>Genome sequencing of Xanthomonas floridensis.</title>
        <authorList>
            <person name="Greer S."/>
            <person name="Harrison J."/>
            <person name="Grant M."/>
            <person name="Vicente J."/>
            <person name="Studholme D."/>
        </authorList>
    </citation>
    <scope>NUCLEOTIDE SEQUENCE [LARGE SCALE GENOMIC DNA]</scope>
    <source>
        <strain evidence="2 3">WHRI 8848</strain>
    </source>
</reference>
<evidence type="ECO:0000313" key="3">
    <source>
        <dbReference type="Proteomes" id="UP001303614"/>
    </source>
</evidence>
<dbReference type="RefSeq" id="WP_153041970.1">
    <property type="nucleotide sequence ID" value="NZ_JAYFSN010000039.1"/>
</dbReference>
<comment type="caution">
    <text evidence="2">The sequence shown here is derived from an EMBL/GenBank/DDBJ whole genome shotgun (WGS) entry which is preliminary data.</text>
</comment>
<feature type="signal peptide" evidence="1">
    <location>
        <begin position="1"/>
        <end position="25"/>
    </location>
</feature>
<accession>A0ABU5Q3M7</accession>